<reference evidence="2 3" key="1">
    <citation type="journal article" date="2019" name="Sci. Data">
        <title>Hybrid genome assembly and annotation of Danionella translucida.</title>
        <authorList>
            <person name="Kadobianskyi M."/>
            <person name="Schulze L."/>
            <person name="Schuelke M."/>
            <person name="Judkewitz B."/>
        </authorList>
    </citation>
    <scope>NUCLEOTIDE SEQUENCE [LARGE SCALE GENOMIC DNA]</scope>
    <source>
        <strain evidence="2 3">Bolton</strain>
    </source>
</reference>
<protein>
    <submittedName>
        <fullName evidence="2">Uncharacterized protein</fullName>
    </submittedName>
</protein>
<name>A0A553QD88_9TELE</name>
<organism evidence="2 3">
    <name type="scientific">Danionella cerebrum</name>
    <dbReference type="NCBI Taxonomy" id="2873325"/>
    <lineage>
        <taxon>Eukaryota</taxon>
        <taxon>Metazoa</taxon>
        <taxon>Chordata</taxon>
        <taxon>Craniata</taxon>
        <taxon>Vertebrata</taxon>
        <taxon>Euteleostomi</taxon>
        <taxon>Actinopterygii</taxon>
        <taxon>Neopterygii</taxon>
        <taxon>Teleostei</taxon>
        <taxon>Ostariophysi</taxon>
        <taxon>Cypriniformes</taxon>
        <taxon>Danionidae</taxon>
        <taxon>Danioninae</taxon>
        <taxon>Danionella</taxon>
    </lineage>
</organism>
<gene>
    <name evidence="2" type="ORF">DNTS_003217</name>
</gene>
<keyword evidence="1" id="KW-0472">Membrane</keyword>
<evidence type="ECO:0000313" key="2">
    <source>
        <dbReference type="EMBL" id="TRY87900.1"/>
    </source>
</evidence>
<evidence type="ECO:0000256" key="1">
    <source>
        <dbReference type="SAM" id="Phobius"/>
    </source>
</evidence>
<proteinExistence type="predicted"/>
<sequence>ETCLEIIYLFTKVPLSFLLYFNLSQFFKRGNKLGSKQYMNFE</sequence>
<comment type="caution">
    <text evidence="2">The sequence shown here is derived from an EMBL/GenBank/DDBJ whole genome shotgun (WGS) entry which is preliminary data.</text>
</comment>
<keyword evidence="1" id="KW-0812">Transmembrane</keyword>
<evidence type="ECO:0000313" key="3">
    <source>
        <dbReference type="Proteomes" id="UP000316079"/>
    </source>
</evidence>
<feature type="non-terminal residue" evidence="2">
    <location>
        <position position="1"/>
    </location>
</feature>
<dbReference type="Proteomes" id="UP000316079">
    <property type="component" value="Unassembled WGS sequence"/>
</dbReference>
<keyword evidence="3" id="KW-1185">Reference proteome</keyword>
<dbReference type="EMBL" id="SRMA01026082">
    <property type="protein sequence ID" value="TRY87901.1"/>
    <property type="molecule type" value="Genomic_DNA"/>
</dbReference>
<dbReference type="AlphaFoldDB" id="A0A553QD88"/>
<dbReference type="EMBL" id="SRMA01026082">
    <property type="protein sequence ID" value="TRY87902.1"/>
    <property type="molecule type" value="Genomic_DNA"/>
</dbReference>
<keyword evidence="1" id="KW-1133">Transmembrane helix</keyword>
<feature type="transmembrane region" description="Helical" evidence="1">
    <location>
        <begin position="6"/>
        <end position="23"/>
    </location>
</feature>
<dbReference type="EMBL" id="SRMA01026082">
    <property type="protein sequence ID" value="TRY87900.1"/>
    <property type="molecule type" value="Genomic_DNA"/>
</dbReference>
<accession>A0A553QD88</accession>
<reference evidence="2" key="2">
    <citation type="submission" date="2019-04" db="EMBL/GenBank/DDBJ databases">
        <authorList>
            <person name="Kadobianskyi M."/>
            <person name="Schulze L."/>
            <person name="Schuelke M."/>
            <person name="Judkewitz B."/>
        </authorList>
    </citation>
    <scope>NUCLEOTIDE SEQUENCE</scope>
    <source>
        <strain evidence="2">Bolton</strain>
        <tissue evidence="2">Whole-body</tissue>
    </source>
</reference>